<dbReference type="SUPFAM" id="SSF48498">
    <property type="entry name" value="Tetracyclin repressor-like, C-terminal domain"/>
    <property type="match status" value="1"/>
</dbReference>
<name>A0A7C4MK77_9BACT</name>
<dbReference type="PROSITE" id="PS50977">
    <property type="entry name" value="HTH_TETR_2"/>
    <property type="match status" value="1"/>
</dbReference>
<evidence type="ECO:0000256" key="4">
    <source>
        <dbReference type="PROSITE-ProRule" id="PRU00335"/>
    </source>
</evidence>
<dbReference type="PANTHER" id="PTHR47506">
    <property type="entry name" value="TRANSCRIPTIONAL REGULATORY PROTEIN"/>
    <property type="match status" value="1"/>
</dbReference>
<sequence length="213" mass="24794">MKKRDAILQAATYFFSRKGFKDTSMAELSKATGAAEGTIFYHFKNKQEIFLTILRNLRDEILPEFEKYEAEKHVRTGLDLVEESISFYLYMASIKEDLFSILHQRYPYELAEENPECRELLESIYEAFVDIFENAIRKGQQDGSIGPWHTRKSAMILFAMVDSMVRFRMYNLYDIASLYNEMIGAGRRMLENRDVPVWRTSDADGIYTPEGVG</sequence>
<dbReference type="InterPro" id="IPR001647">
    <property type="entry name" value="HTH_TetR"/>
</dbReference>
<dbReference type="Gene3D" id="1.10.357.10">
    <property type="entry name" value="Tetracycline Repressor, domain 2"/>
    <property type="match status" value="1"/>
</dbReference>
<dbReference type="AlphaFoldDB" id="A0A7C4MK77"/>
<keyword evidence="3" id="KW-0804">Transcription</keyword>
<dbReference type="PRINTS" id="PR00455">
    <property type="entry name" value="HTHTETR"/>
</dbReference>
<dbReference type="GO" id="GO:0003677">
    <property type="term" value="F:DNA binding"/>
    <property type="evidence" value="ECO:0007669"/>
    <property type="project" value="UniProtKB-UniRule"/>
</dbReference>
<feature type="domain" description="HTH tetR-type" evidence="5">
    <location>
        <begin position="1"/>
        <end position="61"/>
    </location>
</feature>
<protein>
    <submittedName>
        <fullName evidence="6">TetR/AcrR family transcriptional regulator</fullName>
    </submittedName>
</protein>
<dbReference type="PANTHER" id="PTHR47506:SF1">
    <property type="entry name" value="HTH-TYPE TRANSCRIPTIONAL REGULATOR YJDC"/>
    <property type="match status" value="1"/>
</dbReference>
<dbReference type="InterPro" id="IPR009057">
    <property type="entry name" value="Homeodomain-like_sf"/>
</dbReference>
<keyword evidence="1" id="KW-0805">Transcription regulation</keyword>
<comment type="caution">
    <text evidence="6">The sequence shown here is derived from an EMBL/GenBank/DDBJ whole genome shotgun (WGS) entry which is preliminary data.</text>
</comment>
<dbReference type="Gene3D" id="1.10.10.60">
    <property type="entry name" value="Homeodomain-like"/>
    <property type="match status" value="1"/>
</dbReference>
<organism evidence="6">
    <name type="scientific">Desulfatirhabdium butyrativorans</name>
    <dbReference type="NCBI Taxonomy" id="340467"/>
    <lineage>
        <taxon>Bacteria</taxon>
        <taxon>Pseudomonadati</taxon>
        <taxon>Thermodesulfobacteriota</taxon>
        <taxon>Desulfobacteria</taxon>
        <taxon>Desulfobacterales</taxon>
        <taxon>Desulfatirhabdiaceae</taxon>
        <taxon>Desulfatirhabdium</taxon>
    </lineage>
</organism>
<keyword evidence="2 4" id="KW-0238">DNA-binding</keyword>
<dbReference type="Pfam" id="PF00440">
    <property type="entry name" value="TetR_N"/>
    <property type="match status" value="1"/>
</dbReference>
<feature type="DNA-binding region" description="H-T-H motif" evidence="4">
    <location>
        <begin position="24"/>
        <end position="43"/>
    </location>
</feature>
<reference evidence="6" key="1">
    <citation type="journal article" date="2020" name="mSystems">
        <title>Genome- and Community-Level Interaction Insights into Carbon Utilization and Element Cycling Functions of Hydrothermarchaeota in Hydrothermal Sediment.</title>
        <authorList>
            <person name="Zhou Z."/>
            <person name="Liu Y."/>
            <person name="Xu W."/>
            <person name="Pan J."/>
            <person name="Luo Z.H."/>
            <person name="Li M."/>
        </authorList>
    </citation>
    <scope>NUCLEOTIDE SEQUENCE [LARGE SCALE GENOMIC DNA]</scope>
    <source>
        <strain evidence="6">SpSt-477</strain>
    </source>
</reference>
<dbReference type="InterPro" id="IPR036271">
    <property type="entry name" value="Tet_transcr_reg_TetR-rel_C_sf"/>
</dbReference>
<proteinExistence type="predicted"/>
<dbReference type="InterPro" id="IPR023772">
    <property type="entry name" value="DNA-bd_HTH_TetR-type_CS"/>
</dbReference>
<evidence type="ECO:0000256" key="1">
    <source>
        <dbReference type="ARBA" id="ARBA00023015"/>
    </source>
</evidence>
<gene>
    <name evidence="6" type="ORF">ENS29_00415</name>
</gene>
<evidence type="ECO:0000256" key="2">
    <source>
        <dbReference type="ARBA" id="ARBA00023125"/>
    </source>
</evidence>
<evidence type="ECO:0000313" key="6">
    <source>
        <dbReference type="EMBL" id="HGU31300.1"/>
    </source>
</evidence>
<evidence type="ECO:0000259" key="5">
    <source>
        <dbReference type="PROSITE" id="PS50977"/>
    </source>
</evidence>
<dbReference type="PROSITE" id="PS01081">
    <property type="entry name" value="HTH_TETR_1"/>
    <property type="match status" value="1"/>
</dbReference>
<dbReference type="SUPFAM" id="SSF46689">
    <property type="entry name" value="Homeodomain-like"/>
    <property type="match status" value="1"/>
</dbReference>
<accession>A0A7C4MK77</accession>
<dbReference type="EMBL" id="DSUH01000011">
    <property type="protein sequence ID" value="HGU31300.1"/>
    <property type="molecule type" value="Genomic_DNA"/>
</dbReference>
<evidence type="ECO:0000256" key="3">
    <source>
        <dbReference type="ARBA" id="ARBA00023163"/>
    </source>
</evidence>